<keyword evidence="4" id="KW-0862">Zinc</keyword>
<evidence type="ECO:0000256" key="5">
    <source>
        <dbReference type="ARBA" id="ARBA00023242"/>
    </source>
</evidence>
<dbReference type="FunFam" id="3.30.160.60:FF:000690">
    <property type="entry name" value="Zinc finger protein 354C"/>
    <property type="match status" value="1"/>
</dbReference>
<dbReference type="PANTHER" id="PTHR23235:SF142">
    <property type="entry name" value="ZINC FINGER PROTEIN 384"/>
    <property type="match status" value="1"/>
</dbReference>
<evidence type="ECO:0000313" key="10">
    <source>
        <dbReference type="Proteomes" id="UP000291343"/>
    </source>
</evidence>
<dbReference type="EMBL" id="QKKF02022000">
    <property type="protein sequence ID" value="RZF38661.1"/>
    <property type="molecule type" value="Genomic_DNA"/>
</dbReference>
<dbReference type="GO" id="GO:0000785">
    <property type="term" value="C:chromatin"/>
    <property type="evidence" value="ECO:0007669"/>
    <property type="project" value="UniProtKB-ARBA"/>
</dbReference>
<evidence type="ECO:0000313" key="9">
    <source>
        <dbReference type="EMBL" id="RZF38661.1"/>
    </source>
</evidence>
<dbReference type="Gene3D" id="3.30.160.60">
    <property type="entry name" value="Classic Zinc Finger"/>
    <property type="match status" value="3"/>
</dbReference>
<organism evidence="9 10">
    <name type="scientific">Laodelphax striatellus</name>
    <name type="common">Small brown planthopper</name>
    <name type="synonym">Delphax striatella</name>
    <dbReference type="NCBI Taxonomy" id="195883"/>
    <lineage>
        <taxon>Eukaryota</taxon>
        <taxon>Metazoa</taxon>
        <taxon>Ecdysozoa</taxon>
        <taxon>Arthropoda</taxon>
        <taxon>Hexapoda</taxon>
        <taxon>Insecta</taxon>
        <taxon>Pterygota</taxon>
        <taxon>Neoptera</taxon>
        <taxon>Paraneoptera</taxon>
        <taxon>Hemiptera</taxon>
        <taxon>Auchenorrhyncha</taxon>
        <taxon>Fulgoroidea</taxon>
        <taxon>Delphacidae</taxon>
        <taxon>Criomorphinae</taxon>
        <taxon>Laodelphax</taxon>
    </lineage>
</organism>
<dbReference type="SMART" id="SM00355">
    <property type="entry name" value="ZnF_C2H2"/>
    <property type="match status" value="3"/>
</dbReference>
<dbReference type="InterPro" id="IPR036236">
    <property type="entry name" value="Znf_C2H2_sf"/>
</dbReference>
<dbReference type="Pfam" id="PF00096">
    <property type="entry name" value="zf-C2H2"/>
    <property type="match status" value="2"/>
</dbReference>
<dbReference type="InParanoid" id="A0A482WZP3"/>
<accession>A0A482WZP3</accession>
<feature type="compositionally biased region" description="Polar residues" evidence="7">
    <location>
        <begin position="7"/>
        <end position="25"/>
    </location>
</feature>
<evidence type="ECO:0000256" key="4">
    <source>
        <dbReference type="ARBA" id="ARBA00022833"/>
    </source>
</evidence>
<evidence type="ECO:0000256" key="7">
    <source>
        <dbReference type="SAM" id="MobiDB-lite"/>
    </source>
</evidence>
<dbReference type="FunFam" id="3.30.160.60:FF:000065">
    <property type="entry name" value="B-cell CLL/lymphoma 6, member B"/>
    <property type="match status" value="1"/>
</dbReference>
<dbReference type="GO" id="GO:0040029">
    <property type="term" value="P:epigenetic regulation of gene expression"/>
    <property type="evidence" value="ECO:0007669"/>
    <property type="project" value="UniProtKB-ARBA"/>
</dbReference>
<protein>
    <recommendedName>
        <fullName evidence="8">C2H2-type domain-containing protein</fullName>
    </recommendedName>
</protein>
<gene>
    <name evidence="9" type="ORF">LSTR_LSTR003467</name>
</gene>
<evidence type="ECO:0000256" key="6">
    <source>
        <dbReference type="PROSITE-ProRule" id="PRU00042"/>
    </source>
</evidence>
<evidence type="ECO:0000256" key="3">
    <source>
        <dbReference type="ARBA" id="ARBA00022771"/>
    </source>
</evidence>
<evidence type="ECO:0000256" key="1">
    <source>
        <dbReference type="ARBA" id="ARBA00022723"/>
    </source>
</evidence>
<reference evidence="9 10" key="1">
    <citation type="journal article" date="2017" name="Gigascience">
        <title>Genome sequence of the small brown planthopper, Laodelphax striatellus.</title>
        <authorList>
            <person name="Zhu J."/>
            <person name="Jiang F."/>
            <person name="Wang X."/>
            <person name="Yang P."/>
            <person name="Bao Y."/>
            <person name="Zhao W."/>
            <person name="Wang W."/>
            <person name="Lu H."/>
            <person name="Wang Q."/>
            <person name="Cui N."/>
            <person name="Li J."/>
            <person name="Chen X."/>
            <person name="Luo L."/>
            <person name="Yu J."/>
            <person name="Kang L."/>
            <person name="Cui F."/>
        </authorList>
    </citation>
    <scope>NUCLEOTIDE SEQUENCE [LARGE SCALE GENOMIC DNA]</scope>
    <source>
        <strain evidence="9">Lst14</strain>
    </source>
</reference>
<keyword evidence="1" id="KW-0479">Metal-binding</keyword>
<dbReference type="PROSITE" id="PS50157">
    <property type="entry name" value="ZINC_FINGER_C2H2_2"/>
    <property type="match status" value="3"/>
</dbReference>
<keyword evidence="3 6" id="KW-0863">Zinc-finger</keyword>
<feature type="domain" description="C2H2-type" evidence="8">
    <location>
        <begin position="268"/>
        <end position="295"/>
    </location>
</feature>
<dbReference type="InterPro" id="IPR013087">
    <property type="entry name" value="Znf_C2H2_type"/>
</dbReference>
<proteinExistence type="predicted"/>
<dbReference type="GO" id="GO:0000981">
    <property type="term" value="F:DNA-binding transcription factor activity, RNA polymerase II-specific"/>
    <property type="evidence" value="ECO:0007669"/>
    <property type="project" value="TreeGrafter"/>
</dbReference>
<dbReference type="Proteomes" id="UP000291343">
    <property type="component" value="Unassembled WGS sequence"/>
</dbReference>
<dbReference type="OrthoDB" id="6776335at2759"/>
<dbReference type="GO" id="GO:0008270">
    <property type="term" value="F:zinc ion binding"/>
    <property type="evidence" value="ECO:0007669"/>
    <property type="project" value="UniProtKB-KW"/>
</dbReference>
<comment type="caution">
    <text evidence="9">The sequence shown here is derived from an EMBL/GenBank/DDBJ whole genome shotgun (WGS) entry which is preliminary data.</text>
</comment>
<dbReference type="STRING" id="195883.A0A482WZP3"/>
<dbReference type="AlphaFoldDB" id="A0A482WZP3"/>
<keyword evidence="5" id="KW-0539">Nucleus</keyword>
<feature type="domain" description="C2H2-type" evidence="8">
    <location>
        <begin position="240"/>
        <end position="267"/>
    </location>
</feature>
<dbReference type="GO" id="GO:0000978">
    <property type="term" value="F:RNA polymerase II cis-regulatory region sequence-specific DNA binding"/>
    <property type="evidence" value="ECO:0007669"/>
    <property type="project" value="TreeGrafter"/>
</dbReference>
<dbReference type="PROSITE" id="PS00028">
    <property type="entry name" value="ZINC_FINGER_C2H2_1"/>
    <property type="match status" value="2"/>
</dbReference>
<dbReference type="GO" id="GO:0003682">
    <property type="term" value="F:chromatin binding"/>
    <property type="evidence" value="ECO:0007669"/>
    <property type="project" value="UniProtKB-ARBA"/>
</dbReference>
<dbReference type="SUPFAM" id="SSF57667">
    <property type="entry name" value="beta-beta-alpha zinc fingers"/>
    <property type="match status" value="2"/>
</dbReference>
<feature type="region of interest" description="Disordered" evidence="7">
    <location>
        <begin position="1"/>
        <end position="73"/>
    </location>
</feature>
<feature type="domain" description="C2H2-type" evidence="8">
    <location>
        <begin position="212"/>
        <end position="239"/>
    </location>
</feature>
<sequence length="295" mass="33699">MDAMVSSVLSSFNLPDNLDGQNPDNSRPIADSQHQAESSRSMDTCDGSVQDQDSSEKNYQVQTNSHNHGQCSDNNYQYPFEMIMLTPEVVVEEGLQEKKEDIEEETLMNNQSFPPESSCRSTIKQKNLKEFYEKGMKKSDGEHHSPSTMIQIQDIPPNIQYVSTEIISNFNNEKDPVPLNKQDLSPAGIEGQGNFHKLLYTDNGYVKKRKNYKCKYCVYKTNKKSNYTNHIHTHTGEKPYSCQFCDKAFNMKSNLTTHLRTHSGESPFSCKFCDKSFAQKVQLNLHLPTHTRKCS</sequence>
<dbReference type="PANTHER" id="PTHR23235">
    <property type="entry name" value="KRUEPPEL-LIKE TRANSCRIPTION FACTOR"/>
    <property type="match status" value="1"/>
</dbReference>
<evidence type="ECO:0000259" key="8">
    <source>
        <dbReference type="PROSITE" id="PS50157"/>
    </source>
</evidence>
<evidence type="ECO:0000256" key="2">
    <source>
        <dbReference type="ARBA" id="ARBA00022737"/>
    </source>
</evidence>
<feature type="compositionally biased region" description="Polar residues" evidence="7">
    <location>
        <begin position="32"/>
        <end position="73"/>
    </location>
</feature>
<dbReference type="SMR" id="A0A482WZP3"/>
<name>A0A482WZP3_LAOST</name>
<keyword evidence="2" id="KW-0677">Repeat</keyword>
<keyword evidence="10" id="KW-1185">Reference proteome</keyword>